<accession>K1PKF5</accession>
<evidence type="ECO:0000256" key="2">
    <source>
        <dbReference type="SAM" id="MobiDB-lite"/>
    </source>
</evidence>
<dbReference type="InParanoid" id="K1PKF5"/>
<dbReference type="PANTHER" id="PTHR11590">
    <property type="entry name" value="PROTEIN-GLUTAMINE GAMMA-GLUTAMYLTRANSFERASE"/>
    <property type="match status" value="1"/>
</dbReference>
<dbReference type="InterPro" id="IPR001102">
    <property type="entry name" value="Transglutaminase_N"/>
</dbReference>
<protein>
    <submittedName>
        <fullName evidence="4">Protein-glutamine gamma-glutamyltransferase 4</fullName>
    </submittedName>
</protein>
<feature type="compositionally biased region" description="Basic residues" evidence="2">
    <location>
        <begin position="15"/>
        <end position="28"/>
    </location>
</feature>
<sequence length="223" mass="25491">MPRRRRTSEETPVPPKKHRYNLRSRTKKALGSEEEEGRISSLSDEDLRARNKVLEPKDEPSATLNVSSVDCQTKLNRKNHHTNEFEKAGNIYRRGQAFVIRVEFDREVKSDHDVILLQFTYGTRPQESKGTVIRIPLDLKPTTKTSDATETWFAEVKNIAGKGLECAITSAPDSSIGEYRFYIETNLKDTDAVKRYEENESMIILFNAWAKGYLILSPSPKSI</sequence>
<keyword evidence="4" id="KW-0808">Transferase</keyword>
<proteinExistence type="inferred from homology"/>
<evidence type="ECO:0000313" key="4">
    <source>
        <dbReference type="EMBL" id="EKC24522.1"/>
    </source>
</evidence>
<dbReference type="GO" id="GO:0003810">
    <property type="term" value="F:protein-glutamine gamma-glutamyltransferase activity"/>
    <property type="evidence" value="ECO:0007669"/>
    <property type="project" value="TreeGrafter"/>
</dbReference>
<reference evidence="4" key="1">
    <citation type="journal article" date="2012" name="Nature">
        <title>The oyster genome reveals stress adaptation and complexity of shell formation.</title>
        <authorList>
            <person name="Zhang G."/>
            <person name="Fang X."/>
            <person name="Guo X."/>
            <person name="Li L."/>
            <person name="Luo R."/>
            <person name="Xu F."/>
            <person name="Yang P."/>
            <person name="Zhang L."/>
            <person name="Wang X."/>
            <person name="Qi H."/>
            <person name="Xiong Z."/>
            <person name="Que H."/>
            <person name="Xie Y."/>
            <person name="Holland P.W."/>
            <person name="Paps J."/>
            <person name="Zhu Y."/>
            <person name="Wu F."/>
            <person name="Chen Y."/>
            <person name="Wang J."/>
            <person name="Peng C."/>
            <person name="Meng J."/>
            <person name="Yang L."/>
            <person name="Liu J."/>
            <person name="Wen B."/>
            <person name="Zhang N."/>
            <person name="Huang Z."/>
            <person name="Zhu Q."/>
            <person name="Feng Y."/>
            <person name="Mount A."/>
            <person name="Hedgecock D."/>
            <person name="Xu Z."/>
            <person name="Liu Y."/>
            <person name="Domazet-Loso T."/>
            <person name="Du Y."/>
            <person name="Sun X."/>
            <person name="Zhang S."/>
            <person name="Liu B."/>
            <person name="Cheng P."/>
            <person name="Jiang X."/>
            <person name="Li J."/>
            <person name="Fan D."/>
            <person name="Wang W."/>
            <person name="Fu W."/>
            <person name="Wang T."/>
            <person name="Wang B."/>
            <person name="Zhang J."/>
            <person name="Peng Z."/>
            <person name="Li Y."/>
            <person name="Li N."/>
            <person name="Wang J."/>
            <person name="Chen M."/>
            <person name="He Y."/>
            <person name="Tan F."/>
            <person name="Song X."/>
            <person name="Zheng Q."/>
            <person name="Huang R."/>
            <person name="Yang H."/>
            <person name="Du X."/>
            <person name="Chen L."/>
            <person name="Yang M."/>
            <person name="Gaffney P.M."/>
            <person name="Wang S."/>
            <person name="Luo L."/>
            <person name="She Z."/>
            <person name="Ming Y."/>
            <person name="Huang W."/>
            <person name="Zhang S."/>
            <person name="Huang B."/>
            <person name="Zhang Y."/>
            <person name="Qu T."/>
            <person name="Ni P."/>
            <person name="Miao G."/>
            <person name="Wang J."/>
            <person name="Wang Q."/>
            <person name="Steinberg C.E."/>
            <person name="Wang H."/>
            <person name="Li N."/>
            <person name="Qian L."/>
            <person name="Zhang G."/>
            <person name="Li Y."/>
            <person name="Yang H."/>
            <person name="Liu X."/>
            <person name="Wang J."/>
            <person name="Yin Y."/>
            <person name="Wang J."/>
        </authorList>
    </citation>
    <scope>NUCLEOTIDE SEQUENCE [LARGE SCALE GENOMIC DNA]</scope>
    <source>
        <strain evidence="4">05x7-T-G4-1.051#20</strain>
    </source>
</reference>
<evidence type="ECO:0000256" key="1">
    <source>
        <dbReference type="ARBA" id="ARBA00005968"/>
    </source>
</evidence>
<dbReference type="InterPro" id="IPR014756">
    <property type="entry name" value="Ig_E-set"/>
</dbReference>
<organism evidence="4">
    <name type="scientific">Magallana gigas</name>
    <name type="common">Pacific oyster</name>
    <name type="synonym">Crassostrea gigas</name>
    <dbReference type="NCBI Taxonomy" id="29159"/>
    <lineage>
        <taxon>Eukaryota</taxon>
        <taxon>Metazoa</taxon>
        <taxon>Spiralia</taxon>
        <taxon>Lophotrochozoa</taxon>
        <taxon>Mollusca</taxon>
        <taxon>Bivalvia</taxon>
        <taxon>Autobranchia</taxon>
        <taxon>Pteriomorphia</taxon>
        <taxon>Ostreida</taxon>
        <taxon>Ostreoidea</taxon>
        <taxon>Ostreidae</taxon>
        <taxon>Magallana</taxon>
    </lineage>
</organism>
<dbReference type="InterPro" id="IPR050779">
    <property type="entry name" value="Transglutaminase"/>
</dbReference>
<evidence type="ECO:0000259" key="3">
    <source>
        <dbReference type="Pfam" id="PF00868"/>
    </source>
</evidence>
<feature type="region of interest" description="Disordered" evidence="2">
    <location>
        <begin position="1"/>
        <end position="44"/>
    </location>
</feature>
<feature type="domain" description="Transglutaminase N-terminal" evidence="3">
    <location>
        <begin position="68"/>
        <end position="185"/>
    </location>
</feature>
<dbReference type="HOGENOM" id="CLU_1241185_0_0_1"/>
<comment type="similarity">
    <text evidence="1">Belongs to the transglutaminase superfamily. Transglutaminase family.</text>
</comment>
<name>K1PKF5_MAGGI</name>
<dbReference type="Gene3D" id="2.60.40.10">
    <property type="entry name" value="Immunoglobulins"/>
    <property type="match status" value="1"/>
</dbReference>
<dbReference type="PANTHER" id="PTHR11590:SF40">
    <property type="entry name" value="HEMOCYTE PROTEIN-GLUTAMINE GAMMA-GLUTAMYLTRANSFERASE-LIKE PROTEIN"/>
    <property type="match status" value="1"/>
</dbReference>
<dbReference type="SUPFAM" id="SSF81296">
    <property type="entry name" value="E set domains"/>
    <property type="match status" value="1"/>
</dbReference>
<dbReference type="AlphaFoldDB" id="K1PKF5"/>
<dbReference type="Pfam" id="PF00868">
    <property type="entry name" value="Transglut_N"/>
    <property type="match status" value="1"/>
</dbReference>
<gene>
    <name evidence="4" type="ORF">CGI_10001531</name>
</gene>
<dbReference type="EMBL" id="JH815690">
    <property type="protein sequence ID" value="EKC24522.1"/>
    <property type="molecule type" value="Genomic_DNA"/>
</dbReference>
<dbReference type="InterPro" id="IPR013783">
    <property type="entry name" value="Ig-like_fold"/>
</dbReference>